<reference evidence="1 2" key="2">
    <citation type="submission" date="2018-11" db="EMBL/GenBank/DDBJ databases">
        <authorList>
            <consortium name="Pathogen Informatics"/>
        </authorList>
    </citation>
    <scope>NUCLEOTIDE SEQUENCE [LARGE SCALE GENOMIC DNA]</scope>
    <source>
        <strain evidence="1">Dakar</strain>
        <strain evidence="2">Dakar, Senegal</strain>
    </source>
</reference>
<evidence type="ECO:0000313" key="1">
    <source>
        <dbReference type="EMBL" id="VDP45687.1"/>
    </source>
</evidence>
<accession>A0A183K9L6</accession>
<evidence type="ECO:0000313" key="3">
    <source>
        <dbReference type="WBParaSite" id="SCUD_0001169901-mRNA-1"/>
    </source>
</evidence>
<dbReference type="Proteomes" id="UP000279833">
    <property type="component" value="Unassembled WGS sequence"/>
</dbReference>
<keyword evidence="2" id="KW-1185">Reference proteome</keyword>
<organism evidence="3">
    <name type="scientific">Schistosoma curassoni</name>
    <dbReference type="NCBI Taxonomy" id="6186"/>
    <lineage>
        <taxon>Eukaryota</taxon>
        <taxon>Metazoa</taxon>
        <taxon>Spiralia</taxon>
        <taxon>Lophotrochozoa</taxon>
        <taxon>Platyhelminthes</taxon>
        <taxon>Trematoda</taxon>
        <taxon>Digenea</taxon>
        <taxon>Strigeidida</taxon>
        <taxon>Schistosomatoidea</taxon>
        <taxon>Schistosomatidae</taxon>
        <taxon>Schistosoma</taxon>
    </lineage>
</organism>
<dbReference type="WBParaSite" id="SCUD_0001169901-mRNA-1">
    <property type="protein sequence ID" value="SCUD_0001169901-mRNA-1"/>
    <property type="gene ID" value="SCUD_0001169901"/>
</dbReference>
<name>A0A183K9L6_9TREM</name>
<reference evidence="3" key="1">
    <citation type="submission" date="2016-06" db="UniProtKB">
        <authorList>
            <consortium name="WormBaseParasite"/>
        </authorList>
    </citation>
    <scope>IDENTIFICATION</scope>
</reference>
<dbReference type="AlphaFoldDB" id="A0A183K9L6"/>
<dbReference type="EMBL" id="UZAK01034587">
    <property type="protein sequence ID" value="VDP45687.1"/>
    <property type="molecule type" value="Genomic_DNA"/>
</dbReference>
<protein>
    <submittedName>
        <fullName evidence="3">Transposase</fullName>
    </submittedName>
</protein>
<gene>
    <name evidence="1" type="ORF">SCUD_LOCUS11699</name>
</gene>
<sequence>MSMESHKIDHITELSPYYSETHSEDQLGGNTYRMGALLELESAKVLLAQTERKIKLERLRRKGREHYNQVVIDKAPTYESTSASYAVDVPPRKDWVTVVDAEE</sequence>
<proteinExistence type="predicted"/>
<evidence type="ECO:0000313" key="2">
    <source>
        <dbReference type="Proteomes" id="UP000279833"/>
    </source>
</evidence>